<dbReference type="PANTHER" id="PTHR30346">
    <property type="entry name" value="TRANSCRIPTIONAL DUAL REGULATOR HCAR-RELATED"/>
    <property type="match status" value="1"/>
</dbReference>
<accession>A0A918Y7H4</accession>
<dbReference type="PROSITE" id="PS50931">
    <property type="entry name" value="HTH_LYSR"/>
    <property type="match status" value="1"/>
</dbReference>
<keyword evidence="3" id="KW-0238">DNA-binding</keyword>
<dbReference type="PRINTS" id="PR00039">
    <property type="entry name" value="HTHLYSR"/>
</dbReference>
<evidence type="ECO:0000313" key="8">
    <source>
        <dbReference type="Proteomes" id="UP000608955"/>
    </source>
</evidence>
<reference evidence="7" key="2">
    <citation type="submission" date="2020-09" db="EMBL/GenBank/DDBJ databases">
        <authorList>
            <person name="Sun Q."/>
            <person name="Ohkuma M."/>
        </authorList>
    </citation>
    <scope>NUCLEOTIDE SEQUENCE</scope>
    <source>
        <strain evidence="7">JCM 4654</strain>
    </source>
</reference>
<dbReference type="SUPFAM" id="SSF46785">
    <property type="entry name" value="Winged helix' DNA-binding domain"/>
    <property type="match status" value="1"/>
</dbReference>
<keyword evidence="8" id="KW-1185">Reference proteome</keyword>
<sequence length="363" mass="38682">MGHHATALRWRTPVRPRRVCGRPDRPSGPYQPLAPYSPASQAPLMELELRHLRTIRTIAEAGSLTKAASLLGLAQPALSAQLRRIEGALGGALFERGRHGVRATALGELVLERTRIVLPVVSELQEDAVRFAGRFARSGPAPERLRLGGTHGPLLGALLDRLAGAVPGSTVTTYVSWSERELGELLTEGRLDFALAGTCGSAAPPGATRLVWREIAVDPVFVMLPESHPLAACPEVELSALAAEEWACVPGDGCFADCFTAACARAGFGPRRMYETDTASCVHLVQVGRAVGLCRATFPTTPGLTTRPLAGTPLVWRHVLGWHPTLQQPDTAATVLAEARGAHAGAAARSDSFTHWLAERGEH</sequence>
<dbReference type="Pfam" id="PF03466">
    <property type="entry name" value="LysR_substrate"/>
    <property type="match status" value="1"/>
</dbReference>
<feature type="domain" description="HTH lysR-type" evidence="6">
    <location>
        <begin position="47"/>
        <end position="104"/>
    </location>
</feature>
<feature type="region of interest" description="Disordered" evidence="5">
    <location>
        <begin position="1"/>
        <end position="36"/>
    </location>
</feature>
<dbReference type="CDD" id="cd08414">
    <property type="entry name" value="PBP2_LTTR_aromatics_like"/>
    <property type="match status" value="1"/>
</dbReference>
<dbReference type="Pfam" id="PF00126">
    <property type="entry name" value="HTH_1"/>
    <property type="match status" value="1"/>
</dbReference>
<dbReference type="InterPro" id="IPR036388">
    <property type="entry name" value="WH-like_DNA-bd_sf"/>
</dbReference>
<dbReference type="InterPro" id="IPR005119">
    <property type="entry name" value="LysR_subst-bd"/>
</dbReference>
<dbReference type="GO" id="GO:0032993">
    <property type="term" value="C:protein-DNA complex"/>
    <property type="evidence" value="ECO:0007669"/>
    <property type="project" value="TreeGrafter"/>
</dbReference>
<dbReference type="SUPFAM" id="SSF53850">
    <property type="entry name" value="Periplasmic binding protein-like II"/>
    <property type="match status" value="1"/>
</dbReference>
<dbReference type="InterPro" id="IPR000847">
    <property type="entry name" value="LysR_HTH_N"/>
</dbReference>
<comment type="similarity">
    <text evidence="1">Belongs to the LysR transcriptional regulatory family.</text>
</comment>
<dbReference type="Proteomes" id="UP000608955">
    <property type="component" value="Unassembled WGS sequence"/>
</dbReference>
<keyword evidence="4" id="KW-0804">Transcription</keyword>
<dbReference type="GO" id="GO:0003677">
    <property type="term" value="F:DNA binding"/>
    <property type="evidence" value="ECO:0007669"/>
    <property type="project" value="UniProtKB-KW"/>
</dbReference>
<dbReference type="InterPro" id="IPR036390">
    <property type="entry name" value="WH_DNA-bd_sf"/>
</dbReference>
<organism evidence="7 8">
    <name type="scientific">Streptomyces naganishii JCM 4654</name>
    <dbReference type="NCBI Taxonomy" id="1306179"/>
    <lineage>
        <taxon>Bacteria</taxon>
        <taxon>Bacillati</taxon>
        <taxon>Actinomycetota</taxon>
        <taxon>Actinomycetes</taxon>
        <taxon>Kitasatosporales</taxon>
        <taxon>Streptomycetaceae</taxon>
        <taxon>Streptomyces</taxon>
    </lineage>
</organism>
<dbReference type="PANTHER" id="PTHR30346:SF30">
    <property type="entry name" value="SMALL NEUTRAL PROTEASE REGULATORY PROTEIN"/>
    <property type="match status" value="1"/>
</dbReference>
<evidence type="ECO:0000256" key="5">
    <source>
        <dbReference type="SAM" id="MobiDB-lite"/>
    </source>
</evidence>
<protein>
    <submittedName>
        <fullName evidence="7">LysR family transcriptional regulator</fullName>
    </submittedName>
</protein>
<keyword evidence="2" id="KW-0805">Transcription regulation</keyword>
<comment type="caution">
    <text evidence="7">The sequence shown here is derived from an EMBL/GenBank/DDBJ whole genome shotgun (WGS) entry which is preliminary data.</text>
</comment>
<evidence type="ECO:0000313" key="7">
    <source>
        <dbReference type="EMBL" id="GHD93168.1"/>
    </source>
</evidence>
<dbReference type="Gene3D" id="1.10.10.10">
    <property type="entry name" value="Winged helix-like DNA-binding domain superfamily/Winged helix DNA-binding domain"/>
    <property type="match status" value="1"/>
</dbReference>
<name>A0A918Y7H4_9ACTN</name>
<dbReference type="Gene3D" id="3.40.190.290">
    <property type="match status" value="1"/>
</dbReference>
<reference evidence="7" key="1">
    <citation type="journal article" date="2014" name="Int. J. Syst. Evol. Microbiol.">
        <title>Complete genome sequence of Corynebacterium casei LMG S-19264T (=DSM 44701T), isolated from a smear-ripened cheese.</title>
        <authorList>
            <consortium name="US DOE Joint Genome Institute (JGI-PGF)"/>
            <person name="Walter F."/>
            <person name="Albersmeier A."/>
            <person name="Kalinowski J."/>
            <person name="Ruckert C."/>
        </authorList>
    </citation>
    <scope>NUCLEOTIDE SEQUENCE</scope>
    <source>
        <strain evidence="7">JCM 4654</strain>
    </source>
</reference>
<evidence type="ECO:0000256" key="3">
    <source>
        <dbReference type="ARBA" id="ARBA00023125"/>
    </source>
</evidence>
<dbReference type="GO" id="GO:0003700">
    <property type="term" value="F:DNA-binding transcription factor activity"/>
    <property type="evidence" value="ECO:0007669"/>
    <property type="project" value="InterPro"/>
</dbReference>
<evidence type="ECO:0000256" key="1">
    <source>
        <dbReference type="ARBA" id="ARBA00009437"/>
    </source>
</evidence>
<evidence type="ECO:0000256" key="2">
    <source>
        <dbReference type="ARBA" id="ARBA00023015"/>
    </source>
</evidence>
<evidence type="ECO:0000259" key="6">
    <source>
        <dbReference type="PROSITE" id="PS50931"/>
    </source>
</evidence>
<dbReference type="EMBL" id="BMVF01000014">
    <property type="protein sequence ID" value="GHD93168.1"/>
    <property type="molecule type" value="Genomic_DNA"/>
</dbReference>
<gene>
    <name evidence="7" type="ORF">GCM10010508_48780</name>
</gene>
<dbReference type="AlphaFoldDB" id="A0A918Y7H4"/>
<evidence type="ECO:0000256" key="4">
    <source>
        <dbReference type="ARBA" id="ARBA00023163"/>
    </source>
</evidence>
<proteinExistence type="inferred from homology"/>